<comment type="caution">
    <text evidence="3">The sequence shown here is derived from an EMBL/GenBank/DDBJ whole genome shotgun (WGS) entry which is preliminary data.</text>
</comment>
<evidence type="ECO:0000313" key="4">
    <source>
        <dbReference type="Proteomes" id="UP000193920"/>
    </source>
</evidence>
<accession>A0A1Y2BZ93</accession>
<keyword evidence="2" id="KW-0472">Membrane</keyword>
<evidence type="ECO:0000313" key="3">
    <source>
        <dbReference type="EMBL" id="ORY40046.1"/>
    </source>
</evidence>
<sequence length="420" mass="48603">MAEEIENNLIAREEDSDYEDFDGDSTMEDMLNLFIFNRKKAEFMDWVSFLSFLVFLTVNIGCASFNLYTAITSETDVNNDMFNININNANSSSSKTDNSFIIDRPTKILYIAEFSFIMIFIIIALFHYTCLYFNPTSKASLSGAANFTRLVREFSCFTLVPLFNVNTLNGIYKSISETFEEEKRKYADRSELWDGIWGVGTKDVQKLELGIENKDENENEAQNTEEPKNVVTKEEESRIKKFKRSKFFLFFLSVLIYTGFVLSFLAVVLLAFFAFVALYIKARHVGNFITQNNGNFVYKWFNFITFITNIASLSQQSPAIKLIIYQLKVLTRKAHSNRYRRRKHYRNKKLIKNLDADKEKPGIQAPKIIIHRKKKHISLDDNDIDKINEDEIQEIDTDKLSPPLLQHKNSQLSTKSAGSV</sequence>
<name>A0A1Y2BZ93_9FUNG</name>
<feature type="transmembrane region" description="Helical" evidence="2">
    <location>
        <begin position="247"/>
        <end position="280"/>
    </location>
</feature>
<keyword evidence="2" id="KW-0812">Transmembrane</keyword>
<dbReference type="OrthoDB" id="2143384at2759"/>
<organism evidence="3 4">
    <name type="scientific">Neocallimastix californiae</name>
    <dbReference type="NCBI Taxonomy" id="1754190"/>
    <lineage>
        <taxon>Eukaryota</taxon>
        <taxon>Fungi</taxon>
        <taxon>Fungi incertae sedis</taxon>
        <taxon>Chytridiomycota</taxon>
        <taxon>Chytridiomycota incertae sedis</taxon>
        <taxon>Neocallimastigomycetes</taxon>
        <taxon>Neocallimastigales</taxon>
        <taxon>Neocallimastigaceae</taxon>
        <taxon>Neocallimastix</taxon>
    </lineage>
</organism>
<protein>
    <submittedName>
        <fullName evidence="3">Uncharacterized protein</fullName>
    </submittedName>
</protein>
<feature type="transmembrane region" description="Helical" evidence="2">
    <location>
        <begin position="46"/>
        <end position="71"/>
    </location>
</feature>
<evidence type="ECO:0000256" key="2">
    <source>
        <dbReference type="SAM" id="Phobius"/>
    </source>
</evidence>
<reference evidence="3 4" key="1">
    <citation type="submission" date="2016-08" db="EMBL/GenBank/DDBJ databases">
        <title>A Parts List for Fungal Cellulosomes Revealed by Comparative Genomics.</title>
        <authorList>
            <consortium name="DOE Joint Genome Institute"/>
            <person name="Haitjema C.H."/>
            <person name="Gilmore S.P."/>
            <person name="Henske J.K."/>
            <person name="Solomon K.V."/>
            <person name="De Groot R."/>
            <person name="Kuo A."/>
            <person name="Mondo S.J."/>
            <person name="Salamov A.A."/>
            <person name="Labutti K."/>
            <person name="Zhao Z."/>
            <person name="Chiniquy J."/>
            <person name="Barry K."/>
            <person name="Brewer H.M."/>
            <person name="Purvine S.O."/>
            <person name="Wright A.T."/>
            <person name="Boxma B."/>
            <person name="Van Alen T."/>
            <person name="Hackstein J.H."/>
            <person name="Baker S.E."/>
            <person name="Grigoriev I.V."/>
            <person name="O'Malley M.A."/>
        </authorList>
    </citation>
    <scope>NUCLEOTIDE SEQUENCE [LARGE SCALE GENOMIC DNA]</scope>
    <source>
        <strain evidence="3 4">G1</strain>
    </source>
</reference>
<dbReference type="Proteomes" id="UP000193920">
    <property type="component" value="Unassembled WGS sequence"/>
</dbReference>
<proteinExistence type="predicted"/>
<dbReference type="AlphaFoldDB" id="A0A1Y2BZ93"/>
<keyword evidence="2" id="KW-1133">Transmembrane helix</keyword>
<gene>
    <name evidence="3" type="ORF">LY90DRAFT_510502</name>
</gene>
<feature type="compositionally biased region" description="Polar residues" evidence="1">
    <location>
        <begin position="407"/>
        <end position="420"/>
    </location>
</feature>
<feature type="transmembrane region" description="Helical" evidence="2">
    <location>
        <begin position="108"/>
        <end position="133"/>
    </location>
</feature>
<feature type="region of interest" description="Disordered" evidence="1">
    <location>
        <begin position="398"/>
        <end position="420"/>
    </location>
</feature>
<evidence type="ECO:0000256" key="1">
    <source>
        <dbReference type="SAM" id="MobiDB-lite"/>
    </source>
</evidence>
<keyword evidence="4" id="KW-1185">Reference proteome</keyword>
<dbReference type="EMBL" id="MCOG01000129">
    <property type="protein sequence ID" value="ORY40046.1"/>
    <property type="molecule type" value="Genomic_DNA"/>
</dbReference>